<keyword evidence="4" id="KW-0472">Membrane</keyword>
<feature type="region of interest" description="Disordered" evidence="3">
    <location>
        <begin position="1242"/>
        <end position="1312"/>
    </location>
</feature>
<dbReference type="GO" id="GO:0016020">
    <property type="term" value="C:membrane"/>
    <property type="evidence" value="ECO:0007669"/>
    <property type="project" value="TreeGrafter"/>
</dbReference>
<evidence type="ECO:0000259" key="5">
    <source>
        <dbReference type="Pfam" id="PF01464"/>
    </source>
</evidence>
<evidence type="ECO:0000259" key="6">
    <source>
        <dbReference type="Pfam" id="PF10145"/>
    </source>
</evidence>
<feature type="compositionally biased region" description="Low complexity" evidence="3">
    <location>
        <begin position="1244"/>
        <end position="1260"/>
    </location>
</feature>
<dbReference type="RefSeq" id="YP_009204453.1">
    <property type="nucleotide sequence ID" value="NC_028865.1"/>
</dbReference>
<dbReference type="EMBL" id="KR011062">
    <property type="protein sequence ID" value="AKJ71708.1"/>
    <property type="molecule type" value="Genomic_DNA"/>
</dbReference>
<dbReference type="KEGG" id="vg:26630978"/>
<organism evidence="7 8">
    <name type="scientific">Tsukamurella phage TIN2</name>
    <dbReference type="NCBI Taxonomy" id="1636545"/>
    <lineage>
        <taxon>Viruses</taxon>
        <taxon>Duplodnaviria</taxon>
        <taxon>Heunggongvirae</taxon>
        <taxon>Uroviricota</taxon>
        <taxon>Caudoviricetes</taxon>
        <taxon>Tinduovirus</taxon>
        <taxon>Tinduovirus TIN2</taxon>
    </lineage>
</organism>
<dbReference type="PANTHER" id="PTHR15048:SF0">
    <property type="entry name" value="STARCH-BINDING DOMAIN-CONTAINING PROTEIN 1"/>
    <property type="match status" value="1"/>
</dbReference>
<keyword evidence="1" id="KW-1245">Viral tail assembly</keyword>
<gene>
    <name evidence="7" type="ORF">TIN2_18</name>
</gene>
<dbReference type="GO" id="GO:0098003">
    <property type="term" value="P:viral tail assembly"/>
    <property type="evidence" value="ECO:0007669"/>
    <property type="project" value="UniProtKB-KW"/>
</dbReference>
<proteinExistence type="predicted"/>
<keyword evidence="4" id="KW-0812">Transmembrane</keyword>
<dbReference type="SUPFAM" id="SSF53955">
    <property type="entry name" value="Lysozyme-like"/>
    <property type="match status" value="1"/>
</dbReference>
<dbReference type="InterPro" id="IPR008258">
    <property type="entry name" value="Transglycosylase_SLT_dom_1"/>
</dbReference>
<dbReference type="NCBIfam" id="TIGR01760">
    <property type="entry name" value="tape_meas_TP901"/>
    <property type="match status" value="1"/>
</dbReference>
<sequence>MNSAATNILITAQAAQAVATLNRVQAQLRALQISAKTAQASSNGSWFGTMAAGQGRITATQASLRGFIASTNTANAASNRPWFASMTAAGSRLQWIGKQLTMNVTAPLLLAAGAGVKFGLDMEKSMTRLKKVYGDGSMSAKQQTNEVKALEKAMIALSDTYGVASSEVANVAADWAAAGSSGKALADQTKLTLEAMILGEMDAEEATKSLIAIQAQWGAVTETTSDKLDKNGKIIQKVANDKLSLTTILRQLNAVENETGTSMQDLVTAFSKASGVAKTVGLDTAHLAAMVAALVPAAGSATEAGNGLKTMLTRVMNPTRASRQVLEAMGIQLESAGWQSLNAAQRLEMLSEKFGGLTQAQKIQASALVASVWQINKFEVLMDSMRNKMGYYHKSLALLADQDRVAAIAQKELNAVLESSPQRAKQAGAIIKNSLMKAMEPLIPVIIQVALWFGKLFRAFSEISPSVRSLIVLILLVAAALGPMIVMMGLLKLSIGQLAPIFMALGRVLLLPLAPLKLLTIGFWATALRSVAMARVLLGVVTAIKGFALAMAAVAAIASPVWAAMLAGTVAAGKAIVAAWRLAWASLIGIQLAAGIVLTTRQKIMLAAMLTAQILWNRASIAAQKAWAVASYAVQYAYAAVMMTIQSAWAAAMILKTAAMHVALMSAQAAGQVAQLALQRSWAAASLVITTTWAAAQVWLTIAWREASVAAQTAAYLVMLGLQKAWAAASLLLQASTWRKIIAITMAGSKGMAAAALAGGRLLLAALASPWLLAIGVVVGLIVMFRKQISAAFNNIVNYFRNLPAETAKGLSPLTNIFVRAKNAIVGAFNALPAGVKNALLAVVRIVRAAAMKVYELFSYINPFAHHSPSLVENVTNGMAEVNKQFTNSASVAKRAISEMHGSIRSLEGLGSGLKASNEQADRDKVASNAGKAGVGNAMGEYDRLNSQVKASKAELERMNVAIEAQEAKLKSVKAGVEAYDAALEKMNSELATTESIQQDVSRALDAAKARYDRFANAQIKGMGAAEDAIFANTMAQKRLQLQIAKMKQANPGIDNLTDSYSKLQGSIEELTAKQKELREGGAGSDVLGEYDKMIAELKGQQGDVMGGQLDGPAGKLKELNEQLENLQSQAEIMDLEKSLQFDSLNRNIEKFKNNVEELPYGQIMQGMDSSRTSVNNLQYAYDSLGIVIDGQKAKIADTQAARDALQKTYDAENTKLEKVKETYQALEEAIRSGEQAMQDFASQAEQAVQRQEEAAQAAEKAAKAGKGGKGGGGSDPSNALQNFEDAAAGDFPTFGGKDTIGREGGLGDQSSQIDQFTKSITDGLETSLGGLNPFAPLMKWWDNTVNWFKGMMGPFGDIFSGIGEGIRVAFSSDDTGAVSGFGQTIQTVKDSLSGFWDTLKTIGSLIGGLFGPDLMTSISEFGNGFADIWGKISGPLKDLGAEVMPFIKAAFEALTPVIGIFVAALEVIWEVINGAIGPVFTWLGDIIKSIIQIITGVVKIITGVINVVVGLVKTVIGVIKGIFTGDWSTAIEGLKQLFVDGFGKIFSGIWDIVKGIFGAIWSTIKNFVALIINTIYGFIKGVIDFFTELWDVLVGHSIIPDMVTAIIEWFFKLPGTLLGLVGDLVVNIITFFISLPLKILAGLGELGSLLGEWLGKAWTWLQENAPRLAEGFMQWVRDFPKNFITGLGFFGDKLGEWLGKAWTWLQENAPNLIAGFLGFMAKIPGFILEKLGQPAGMLLQYGKDMIQGLLDGAGSLLKDIGKFMLDKLPGWIKEPFKKAMGIASPSKVFKGYGENIGEGLVLGMDGQQKQVEDSSKALAAAADTGPIGISAAPDTSSVTGAMDAVAKQAAAAPAATATIDAQAGAVAAADPSQLNLDSTTAELDAFIADSTAKLAAFNAQVTGSMVAMAEAIAAAFKAIETSASTSFTALAGTGVSQFTTMQTTLVAIVTKMVADIAAQLQSLLEQVKAFTTQFAAAWQALWDSWSTKSVEGVDKTLTEWERLAEGLNNTVETGIKPVFDSLGEMLKQTEEGFTKSVENIGTAWGGLKEGTAAPVRFTVNTVYNEGLLATWNGVADLIGGNKMSPISLKFRDGGPVRGPGTETSDSIPALLSKNEYVLSADAVRRAGGVGNLNKFNFSSTSPQGMFGIGGRGQVIRRATGGPADPGSPSHEALQRGYLYARKIAPGPYVLGGSSGGSSANGTDCSGYQSEIADVIMGGPGGARKWATGSFPGGGGSQGSVVRIGNQTWLKGLGAGHSVGISVPHAAGTLGGVPGLPAVNVESGGGTGQGATFGGRATGADDRQFPTQYHLAILDSAFVSGGGGSGASMKEILGGMVKPGLDKMMQQASDYSANAKGFNGQIPKLVAAKWNETTLKKIEAESAKLDVSGPAAVGGVESVERWRPMATAALKRNGFLGDKRDQDLMLKQIMTESGGRPGVLQTVQDVNSGGNEAQGLLQIVPGTFAAYRDQTLPNDRTDPWANMNAALRYYKDRYGNDLGTHWGKGFGYDSGGFLQPGIIGNFTGGVEPVLTQQQWNAMYTIAANSPRLNQQTMQEAVEQANEETGNTDKKQTEAVIKGMEVWQEAWKPLVFDATEKSTKASEAMTKATVASTGSTQILTKSIGKWDTTVKELSKALTQFSQSMQQSIQVQQGGGSGGSSFGTINFGGVNGAGGGSGANSGGFSMKAPTFGAWAPMLNVMADLLEALPYAERNWQADNPVPGETEKQRKQRIAANNLTNFAKGSYNVVKDVGPPVLRHTAIIGSAVEKLVYEDGEAWSAAFAAIAQNNPAGYAIAVLLGIKTVATLAPLILAAIMDIVPALIRAIVRFLTQFMPDSVFAYADLAAAENAVLEQQEGGEVAQGQGRRYPTEAMVSPSGNAPVNLFIYGDLEMPNVSDGSDANEFVDQLRLLASK</sequence>
<feature type="domain" description="Phage tail tape measure protein" evidence="6">
    <location>
        <begin position="152"/>
        <end position="365"/>
    </location>
</feature>
<feature type="transmembrane region" description="Helical" evidence="4">
    <location>
        <begin position="501"/>
        <end position="524"/>
    </location>
</feature>
<protein>
    <submittedName>
        <fullName evidence="7">Putative tape measure protein</fullName>
    </submittedName>
</protein>
<feature type="domain" description="Transglycosylase SLT" evidence="5">
    <location>
        <begin position="2421"/>
        <end position="2511"/>
    </location>
</feature>
<feature type="transmembrane region" description="Helical" evidence="4">
    <location>
        <begin position="1568"/>
        <end position="1587"/>
    </location>
</feature>
<dbReference type="GeneID" id="26630978"/>
<keyword evidence="8" id="KW-1185">Reference proteome</keyword>
<feature type="transmembrane region" description="Helical" evidence="4">
    <location>
        <begin position="470"/>
        <end position="495"/>
    </location>
</feature>
<feature type="transmembrane region" description="Helical" evidence="4">
    <location>
        <begin position="1490"/>
        <end position="1513"/>
    </location>
</feature>
<evidence type="ECO:0000313" key="8">
    <source>
        <dbReference type="Proteomes" id="UP000203853"/>
    </source>
</evidence>
<keyword evidence="4" id="KW-1133">Transmembrane helix</keyword>
<dbReference type="Pfam" id="PF01464">
    <property type="entry name" value="SLT"/>
    <property type="match status" value="1"/>
</dbReference>
<dbReference type="PANTHER" id="PTHR15048">
    <property type="entry name" value="STARCH-BINDING DOMAIN-CONTAINING PROTEIN 1"/>
    <property type="match status" value="1"/>
</dbReference>
<dbReference type="Proteomes" id="UP000203853">
    <property type="component" value="Segment"/>
</dbReference>
<feature type="coiled-coil region" evidence="2">
    <location>
        <begin position="942"/>
        <end position="969"/>
    </location>
</feature>
<evidence type="ECO:0000256" key="1">
    <source>
        <dbReference type="ARBA" id="ARBA00022465"/>
    </source>
</evidence>
<keyword evidence="1" id="KW-1188">Viral release from host cell</keyword>
<name>A0A0K0N5D9_9CAUD</name>
<feature type="coiled-coil region" evidence="2">
    <location>
        <begin position="1054"/>
        <end position="1081"/>
    </location>
</feature>
<evidence type="ECO:0000256" key="4">
    <source>
        <dbReference type="SAM" id="Phobius"/>
    </source>
</evidence>
<accession>A0A0K0N5D9</accession>
<feature type="transmembrane region" description="Helical" evidence="4">
    <location>
        <begin position="764"/>
        <end position="785"/>
    </location>
</feature>
<dbReference type="InterPro" id="IPR023346">
    <property type="entry name" value="Lysozyme-like_dom_sf"/>
</dbReference>
<feature type="transmembrane region" description="Helical" evidence="4">
    <location>
        <begin position="536"/>
        <end position="558"/>
    </location>
</feature>
<feature type="transmembrane region" description="Helical" evidence="4">
    <location>
        <begin position="441"/>
        <end position="458"/>
    </location>
</feature>
<feature type="transmembrane region" description="Helical" evidence="4">
    <location>
        <begin position="682"/>
        <end position="702"/>
    </location>
</feature>
<feature type="transmembrane region" description="Helical" evidence="4">
    <location>
        <begin position="636"/>
        <end position="655"/>
    </location>
</feature>
<evidence type="ECO:0000313" key="7">
    <source>
        <dbReference type="EMBL" id="AKJ71708.1"/>
    </source>
</evidence>
<feature type="compositionally biased region" description="Gly residues" evidence="3">
    <location>
        <begin position="1266"/>
        <end position="1275"/>
    </location>
</feature>
<reference evidence="7 8" key="1">
    <citation type="journal article" date="2015" name="Appl. Environ. Microbiol.">
        <title>Three of a Kind: Genetically Similar Tsukamurella Phages TIN2, TIN3, and TIN4.</title>
        <authorList>
            <person name="Dyson Z.A."/>
            <person name="Tucci J."/>
            <person name="Seviour R.J."/>
            <person name="Petrovski S."/>
        </authorList>
    </citation>
    <scope>NUCLEOTIDE SEQUENCE [LARGE SCALE GENOMIC DNA]</scope>
</reference>
<feature type="transmembrane region" description="Helical" evidence="4">
    <location>
        <begin position="578"/>
        <end position="598"/>
    </location>
</feature>
<evidence type="ECO:0000256" key="3">
    <source>
        <dbReference type="SAM" id="MobiDB-lite"/>
    </source>
</evidence>
<dbReference type="InterPro" id="IPR010090">
    <property type="entry name" value="Phage_tape_meas"/>
</dbReference>
<dbReference type="Pfam" id="PF10145">
    <property type="entry name" value="PhageMin_Tail"/>
    <property type="match status" value="1"/>
</dbReference>
<feature type="transmembrane region" description="Helical" evidence="4">
    <location>
        <begin position="1619"/>
        <end position="1638"/>
    </location>
</feature>
<feature type="transmembrane region" description="Helical" evidence="4">
    <location>
        <begin position="1593"/>
        <end position="1612"/>
    </location>
</feature>
<evidence type="ECO:0000256" key="2">
    <source>
        <dbReference type="SAM" id="Coils"/>
    </source>
</evidence>
<keyword evidence="2" id="KW-0175">Coiled coil</keyword>